<gene>
    <name evidence="6" type="ORF">VKT23_012000</name>
</gene>
<dbReference type="PRINTS" id="PR00196">
    <property type="entry name" value="ANNEXIN"/>
</dbReference>
<dbReference type="PROSITE" id="PS51897">
    <property type="entry name" value="ANNEXIN_2"/>
    <property type="match status" value="4"/>
</dbReference>
<evidence type="ECO:0000256" key="5">
    <source>
        <dbReference type="SAM" id="MobiDB-lite"/>
    </source>
</evidence>
<evidence type="ECO:0000313" key="6">
    <source>
        <dbReference type="EMBL" id="KAK7453321.1"/>
    </source>
</evidence>
<dbReference type="SUPFAM" id="SSF47874">
    <property type="entry name" value="Annexin"/>
    <property type="match status" value="1"/>
</dbReference>
<keyword evidence="2 4" id="KW-0677">Repeat</keyword>
<comment type="similarity">
    <text evidence="1 4">Belongs to the annexin family.</text>
</comment>
<reference evidence="6 7" key="1">
    <citation type="submission" date="2024-01" db="EMBL/GenBank/DDBJ databases">
        <title>A draft genome for the cacao thread blight pathogen Marasmiellus scandens.</title>
        <authorList>
            <person name="Baruah I.K."/>
            <person name="Leung J."/>
            <person name="Bukari Y."/>
            <person name="Amoako-Attah I."/>
            <person name="Meinhardt L.W."/>
            <person name="Bailey B.A."/>
            <person name="Cohen S.P."/>
        </authorList>
    </citation>
    <scope>NUCLEOTIDE SEQUENCE [LARGE SCALE GENOMIC DNA]</scope>
    <source>
        <strain evidence="6 7">GH-19</strain>
    </source>
</reference>
<dbReference type="PANTHER" id="PTHR10502">
    <property type="entry name" value="ANNEXIN"/>
    <property type="match status" value="1"/>
</dbReference>
<feature type="compositionally biased region" description="Pro residues" evidence="5">
    <location>
        <begin position="91"/>
        <end position="103"/>
    </location>
</feature>
<protein>
    <recommendedName>
        <fullName evidence="4">Annexin</fullName>
    </recommendedName>
</protein>
<feature type="compositionally biased region" description="Pro residues" evidence="5">
    <location>
        <begin position="19"/>
        <end position="41"/>
    </location>
</feature>
<evidence type="ECO:0000256" key="1">
    <source>
        <dbReference type="ARBA" id="ARBA00007831"/>
    </source>
</evidence>
<dbReference type="PANTHER" id="PTHR10502:SF102">
    <property type="entry name" value="ANNEXIN B11"/>
    <property type="match status" value="1"/>
</dbReference>
<keyword evidence="3 4" id="KW-0041">Annexin</keyword>
<evidence type="ECO:0000313" key="7">
    <source>
        <dbReference type="Proteomes" id="UP001498398"/>
    </source>
</evidence>
<dbReference type="Gene3D" id="1.10.220.10">
    <property type="entry name" value="Annexin"/>
    <property type="match status" value="4"/>
</dbReference>
<dbReference type="InterPro" id="IPR018502">
    <property type="entry name" value="Annexin_repeat"/>
</dbReference>
<evidence type="ECO:0000256" key="4">
    <source>
        <dbReference type="RuleBase" id="RU003540"/>
    </source>
</evidence>
<keyword evidence="4" id="KW-0111">Calcium/phospholipid-binding</keyword>
<keyword evidence="7" id="KW-1185">Reference proteome</keyword>
<evidence type="ECO:0000256" key="3">
    <source>
        <dbReference type="ARBA" id="ARBA00023216"/>
    </source>
</evidence>
<proteinExistence type="inferred from homology"/>
<feature type="compositionally biased region" description="Low complexity" evidence="5">
    <location>
        <begin position="42"/>
        <end position="53"/>
    </location>
</feature>
<evidence type="ECO:0000256" key="2">
    <source>
        <dbReference type="ARBA" id="ARBA00022737"/>
    </source>
</evidence>
<name>A0ABR1JBJ8_9AGAR</name>
<dbReference type="InterPro" id="IPR001464">
    <property type="entry name" value="Annexin"/>
</dbReference>
<dbReference type="SMART" id="SM00335">
    <property type="entry name" value="ANX"/>
    <property type="match status" value="4"/>
</dbReference>
<comment type="caution">
    <text evidence="6">The sequence shown here is derived from an EMBL/GenBank/DDBJ whole genome shotgun (WGS) entry which is preliminary data.</text>
</comment>
<dbReference type="InterPro" id="IPR037104">
    <property type="entry name" value="Annexin_sf"/>
</dbReference>
<dbReference type="InterPro" id="IPR018252">
    <property type="entry name" value="Annexin_repeat_CS"/>
</dbReference>
<dbReference type="Pfam" id="PF00191">
    <property type="entry name" value="Annexin"/>
    <property type="match status" value="4"/>
</dbReference>
<feature type="region of interest" description="Disordered" evidence="5">
    <location>
        <begin position="19"/>
        <end position="103"/>
    </location>
</feature>
<dbReference type="EMBL" id="JBANRG010000027">
    <property type="protein sequence ID" value="KAK7453321.1"/>
    <property type="molecule type" value="Genomic_DNA"/>
</dbReference>
<accession>A0ABR1JBJ8</accession>
<sequence length="464" mass="50471">MVTVRTILSIHLLKDIMVSPPPGPPPIPSHSYPAVPPPGPPQQYAGSPQQSSSFRPGYNPSYTSSPGSFPGPPPLPGGKPGMPVPGGYAPPSGPPPAMYTPPPGMPPPPPAPYASSQPPTSMIITYLNAPIPSPWSFGPGAAPVPPNLSPEYEPSTDVEKIRKATKGFGTDEAALISTIAPLNPLQLASLGSVFKSKTGKELVEVIDKETSSWFRATLHGLVLGPLWYDVDLVSQAIKGVGTDESLLTELLADRSSTDLQTLAFAFHRQYGKDLQREVRGDLSAKTERMFTMLLSSTRPPDNAPVDYQAIERDVERLYEAGQNKIGTDEITFCDIIINRSTPQLIAIVDVYGRKYKSLAKVIKSEFSGHMRSTLLHIVNGVKPKHLSEGIGIWRDAKLLEASMKGLGTKDKQLVWRVIRYHWDPQRFNAIKAAYHKKYKKSLESRIAGETSGDYKKLLVALVKA</sequence>
<keyword evidence="4" id="KW-0106">Calcium</keyword>
<dbReference type="Proteomes" id="UP001498398">
    <property type="component" value="Unassembled WGS sequence"/>
</dbReference>
<comment type="domain">
    <text evidence="4">A pair of annexin repeats may form one binding site for calcium and phospholipid.</text>
</comment>
<dbReference type="PROSITE" id="PS00223">
    <property type="entry name" value="ANNEXIN_1"/>
    <property type="match status" value="1"/>
</dbReference>
<organism evidence="6 7">
    <name type="scientific">Marasmiellus scandens</name>
    <dbReference type="NCBI Taxonomy" id="2682957"/>
    <lineage>
        <taxon>Eukaryota</taxon>
        <taxon>Fungi</taxon>
        <taxon>Dikarya</taxon>
        <taxon>Basidiomycota</taxon>
        <taxon>Agaricomycotina</taxon>
        <taxon>Agaricomycetes</taxon>
        <taxon>Agaricomycetidae</taxon>
        <taxon>Agaricales</taxon>
        <taxon>Marasmiineae</taxon>
        <taxon>Omphalotaceae</taxon>
        <taxon>Marasmiellus</taxon>
    </lineage>
</organism>